<keyword evidence="4" id="KW-0862">Zinc</keyword>
<dbReference type="InterPro" id="IPR036236">
    <property type="entry name" value="Znf_C2H2_sf"/>
</dbReference>
<evidence type="ECO:0000313" key="10">
    <source>
        <dbReference type="EMBL" id="KAF8668611.1"/>
    </source>
</evidence>
<keyword evidence="1" id="KW-0479">Metal-binding</keyword>
<keyword evidence="11" id="KW-1185">Reference proteome</keyword>
<dbReference type="Proteomes" id="UP000636709">
    <property type="component" value="Unassembled WGS sequence"/>
</dbReference>
<keyword evidence="5" id="KW-0805">Transcription regulation</keyword>
<accession>A0A835AP95</accession>
<feature type="domain" description="C2H2-type" evidence="9">
    <location>
        <begin position="104"/>
        <end position="131"/>
    </location>
</feature>
<dbReference type="PANTHER" id="PTHR45988">
    <property type="entry name" value="C2H2 TYPE ZINC FINGER TRANSCRIPTION FACTOR FAMILY-RELATED"/>
    <property type="match status" value="1"/>
</dbReference>
<protein>
    <recommendedName>
        <fullName evidence="9">C2H2-type domain-containing protein</fullName>
    </recommendedName>
</protein>
<proteinExistence type="predicted"/>
<dbReference type="InterPro" id="IPR044653">
    <property type="entry name" value="AZF1/2/3-like"/>
</dbReference>
<dbReference type="InterPro" id="IPR013087">
    <property type="entry name" value="Znf_C2H2_type"/>
</dbReference>
<dbReference type="GO" id="GO:0003700">
    <property type="term" value="F:DNA-binding transcription factor activity"/>
    <property type="evidence" value="ECO:0007669"/>
    <property type="project" value="InterPro"/>
</dbReference>
<dbReference type="GO" id="GO:0005634">
    <property type="term" value="C:nucleus"/>
    <property type="evidence" value="ECO:0007669"/>
    <property type="project" value="TreeGrafter"/>
</dbReference>
<keyword evidence="3 7" id="KW-0863">Zinc-finger</keyword>
<evidence type="ECO:0000256" key="7">
    <source>
        <dbReference type="PROSITE-ProRule" id="PRU00042"/>
    </source>
</evidence>
<dbReference type="Pfam" id="PF13912">
    <property type="entry name" value="zf-C2H2_6"/>
    <property type="match status" value="2"/>
</dbReference>
<evidence type="ECO:0000256" key="8">
    <source>
        <dbReference type="SAM" id="MobiDB-lite"/>
    </source>
</evidence>
<gene>
    <name evidence="10" type="ORF">HU200_051785</name>
</gene>
<dbReference type="OrthoDB" id="1911220at2759"/>
<evidence type="ECO:0000259" key="9">
    <source>
        <dbReference type="PROSITE" id="PS50157"/>
    </source>
</evidence>
<feature type="domain" description="C2H2-type" evidence="9">
    <location>
        <begin position="164"/>
        <end position="186"/>
    </location>
</feature>
<keyword evidence="2" id="KW-0677">Repeat</keyword>
<evidence type="ECO:0000256" key="5">
    <source>
        <dbReference type="ARBA" id="ARBA00023015"/>
    </source>
</evidence>
<dbReference type="SUPFAM" id="SSF57667">
    <property type="entry name" value="beta-beta-alpha zinc fingers"/>
    <property type="match status" value="1"/>
</dbReference>
<evidence type="ECO:0000256" key="6">
    <source>
        <dbReference type="ARBA" id="ARBA00023163"/>
    </source>
</evidence>
<sequence>MSVAMALDAAVDVSHNKPPVPPPSPPRMDSWARGGRRTKRRAGSPSASSGGGGGAELSVEEYLAHSLLMLSRGVRGEHEDSAAAAVASNPKSTAAAAAKASQGYECSVCGKVYASYQALGGHKTSHRKPPTPPRDRTPQTASATAGDDPAAPGAASAAAEEKVHQCSLCLRTFPSGQALGGHKRLHYEGGAAGADGVKDAAAKTTTKASAAQQASSVLRDFDLNLPAAAAAATAVAVEETEGALPEAKRARMTMLLVV</sequence>
<dbReference type="GO" id="GO:0000976">
    <property type="term" value="F:transcription cis-regulatory region binding"/>
    <property type="evidence" value="ECO:0007669"/>
    <property type="project" value="TreeGrafter"/>
</dbReference>
<dbReference type="SMART" id="SM00355">
    <property type="entry name" value="ZnF_C2H2"/>
    <property type="match status" value="2"/>
</dbReference>
<dbReference type="AlphaFoldDB" id="A0A835AP95"/>
<dbReference type="PANTHER" id="PTHR45988:SF32">
    <property type="entry name" value="OS07G0588600 PROTEIN"/>
    <property type="match status" value="1"/>
</dbReference>
<dbReference type="Gene3D" id="3.30.160.60">
    <property type="entry name" value="Classic Zinc Finger"/>
    <property type="match status" value="1"/>
</dbReference>
<dbReference type="EMBL" id="JACEFO010002273">
    <property type="protein sequence ID" value="KAF8668611.1"/>
    <property type="molecule type" value="Genomic_DNA"/>
</dbReference>
<feature type="region of interest" description="Disordered" evidence="8">
    <location>
        <begin position="1"/>
        <end position="55"/>
    </location>
</feature>
<evidence type="ECO:0000256" key="4">
    <source>
        <dbReference type="ARBA" id="ARBA00022833"/>
    </source>
</evidence>
<evidence type="ECO:0000256" key="2">
    <source>
        <dbReference type="ARBA" id="ARBA00022737"/>
    </source>
</evidence>
<keyword evidence="6" id="KW-0804">Transcription</keyword>
<comment type="caution">
    <text evidence="10">The sequence shown here is derived from an EMBL/GenBank/DDBJ whole genome shotgun (WGS) entry which is preliminary data.</text>
</comment>
<feature type="compositionally biased region" description="Low complexity" evidence="8">
    <location>
        <begin position="138"/>
        <end position="157"/>
    </location>
</feature>
<evidence type="ECO:0000256" key="3">
    <source>
        <dbReference type="ARBA" id="ARBA00022771"/>
    </source>
</evidence>
<feature type="region of interest" description="Disordered" evidence="8">
    <location>
        <begin position="120"/>
        <end position="157"/>
    </location>
</feature>
<evidence type="ECO:0000313" key="11">
    <source>
        <dbReference type="Proteomes" id="UP000636709"/>
    </source>
</evidence>
<dbReference type="PROSITE" id="PS50157">
    <property type="entry name" value="ZINC_FINGER_C2H2_2"/>
    <property type="match status" value="2"/>
</dbReference>
<organism evidence="10 11">
    <name type="scientific">Digitaria exilis</name>
    <dbReference type="NCBI Taxonomy" id="1010633"/>
    <lineage>
        <taxon>Eukaryota</taxon>
        <taxon>Viridiplantae</taxon>
        <taxon>Streptophyta</taxon>
        <taxon>Embryophyta</taxon>
        <taxon>Tracheophyta</taxon>
        <taxon>Spermatophyta</taxon>
        <taxon>Magnoliopsida</taxon>
        <taxon>Liliopsida</taxon>
        <taxon>Poales</taxon>
        <taxon>Poaceae</taxon>
        <taxon>PACMAD clade</taxon>
        <taxon>Panicoideae</taxon>
        <taxon>Panicodae</taxon>
        <taxon>Paniceae</taxon>
        <taxon>Anthephorinae</taxon>
        <taxon>Digitaria</taxon>
    </lineage>
</organism>
<dbReference type="GO" id="GO:0008270">
    <property type="term" value="F:zinc ion binding"/>
    <property type="evidence" value="ECO:0007669"/>
    <property type="project" value="UniProtKB-KW"/>
</dbReference>
<name>A0A835AP95_9POAL</name>
<reference evidence="10" key="1">
    <citation type="submission" date="2020-07" db="EMBL/GenBank/DDBJ databases">
        <title>Genome sequence and genetic diversity analysis of an under-domesticated orphan crop, white fonio (Digitaria exilis).</title>
        <authorList>
            <person name="Bennetzen J.L."/>
            <person name="Chen S."/>
            <person name="Ma X."/>
            <person name="Wang X."/>
            <person name="Yssel A.E.J."/>
            <person name="Chaluvadi S.R."/>
            <person name="Johnson M."/>
            <person name="Gangashetty P."/>
            <person name="Hamidou F."/>
            <person name="Sanogo M.D."/>
            <person name="Zwaenepoel A."/>
            <person name="Wallace J."/>
            <person name="Van De Peer Y."/>
            <person name="Van Deynze A."/>
        </authorList>
    </citation>
    <scope>NUCLEOTIDE SEQUENCE</scope>
    <source>
        <tissue evidence="10">Leaves</tissue>
    </source>
</reference>
<evidence type="ECO:0000256" key="1">
    <source>
        <dbReference type="ARBA" id="ARBA00022723"/>
    </source>
</evidence>
<dbReference type="PROSITE" id="PS00028">
    <property type="entry name" value="ZINC_FINGER_C2H2_1"/>
    <property type="match status" value="2"/>
</dbReference>